<proteinExistence type="predicted"/>
<dbReference type="AlphaFoldDB" id="A0A160DVT9"/>
<name>A0A160DVT9_9GAMM</name>
<accession>A0A160DVT9</accession>
<dbReference type="GO" id="GO:0008080">
    <property type="term" value="F:N-acetyltransferase activity"/>
    <property type="evidence" value="ECO:0007669"/>
    <property type="project" value="InterPro"/>
</dbReference>
<dbReference type="STRING" id="1300342.I596_2260"/>
<evidence type="ECO:0000259" key="2">
    <source>
        <dbReference type="PROSITE" id="PS51186"/>
    </source>
</evidence>
<dbReference type="RefSeq" id="WP_067647468.1">
    <property type="nucleotide sequence ID" value="NZ_CP015249.1"/>
</dbReference>
<evidence type="ECO:0000313" key="4">
    <source>
        <dbReference type="Proteomes" id="UP000076830"/>
    </source>
</evidence>
<keyword evidence="4" id="KW-1185">Reference proteome</keyword>
<dbReference type="Gene3D" id="3.40.630.30">
    <property type="match status" value="1"/>
</dbReference>
<feature type="domain" description="N-acetyltransferase" evidence="2">
    <location>
        <begin position="12"/>
        <end position="164"/>
    </location>
</feature>
<reference evidence="3 4" key="1">
    <citation type="submission" date="2016-04" db="EMBL/GenBank/DDBJ databases">
        <title>Complete genome sequence of Dokdonella koreensis DS-123T.</title>
        <authorList>
            <person name="Kim J.F."/>
            <person name="Lee H."/>
            <person name="Kwak M.-J."/>
        </authorList>
    </citation>
    <scope>NUCLEOTIDE SEQUENCE [LARGE SCALE GENOMIC DNA]</scope>
    <source>
        <strain evidence="3 4">DS-123</strain>
    </source>
</reference>
<dbReference type="OrthoDB" id="1431064at2"/>
<organism evidence="3 4">
    <name type="scientific">Dokdonella koreensis DS-123</name>
    <dbReference type="NCBI Taxonomy" id="1300342"/>
    <lineage>
        <taxon>Bacteria</taxon>
        <taxon>Pseudomonadati</taxon>
        <taxon>Pseudomonadota</taxon>
        <taxon>Gammaproteobacteria</taxon>
        <taxon>Lysobacterales</taxon>
        <taxon>Rhodanobacteraceae</taxon>
        <taxon>Dokdonella</taxon>
    </lineage>
</organism>
<dbReference type="CDD" id="cd04301">
    <property type="entry name" value="NAT_SF"/>
    <property type="match status" value="1"/>
</dbReference>
<dbReference type="PROSITE" id="PS51186">
    <property type="entry name" value="GNAT"/>
    <property type="match status" value="1"/>
</dbReference>
<dbReference type="SUPFAM" id="SSF55729">
    <property type="entry name" value="Acyl-CoA N-acyltransferases (Nat)"/>
    <property type="match status" value="1"/>
</dbReference>
<evidence type="ECO:0000256" key="1">
    <source>
        <dbReference type="ARBA" id="ARBA00022679"/>
    </source>
</evidence>
<dbReference type="PANTHER" id="PTHR13947:SF37">
    <property type="entry name" value="LD18367P"/>
    <property type="match status" value="1"/>
</dbReference>
<dbReference type="Proteomes" id="UP000076830">
    <property type="component" value="Chromosome"/>
</dbReference>
<gene>
    <name evidence="3" type="ORF">I596_2260</name>
</gene>
<dbReference type="InterPro" id="IPR050769">
    <property type="entry name" value="NAT_camello-type"/>
</dbReference>
<dbReference type="Pfam" id="PF00583">
    <property type="entry name" value="Acetyltransf_1"/>
    <property type="match status" value="1"/>
</dbReference>
<dbReference type="KEGG" id="dko:I596_2260"/>
<keyword evidence="1 3" id="KW-0808">Transferase</keyword>
<dbReference type="PANTHER" id="PTHR13947">
    <property type="entry name" value="GNAT FAMILY N-ACETYLTRANSFERASE"/>
    <property type="match status" value="1"/>
</dbReference>
<dbReference type="InterPro" id="IPR016181">
    <property type="entry name" value="Acyl_CoA_acyltransferase"/>
</dbReference>
<dbReference type="InterPro" id="IPR000182">
    <property type="entry name" value="GNAT_dom"/>
</dbReference>
<sequence length="167" mass="18589">MNAGSGQAAGDVRIVPFRPDRAAEFRRLNLQWLERHFTVEPLDRELLDDPVGKVLDPGGEILFAAAGDAIVGTCALLHAGDGAFELSKMSVEEDRRGQGIGRLLIEAALDAFRRRGGRELFLESSSRLQPALRLYESVGFMLQPQLRPGSHYRRADVYMIWKDPASR</sequence>
<protein>
    <submittedName>
        <fullName evidence="3">Acetyltransferase, N-acetylglutamate synthase</fullName>
    </submittedName>
</protein>
<dbReference type="EMBL" id="CP015249">
    <property type="protein sequence ID" value="ANB18271.1"/>
    <property type="molecule type" value="Genomic_DNA"/>
</dbReference>
<evidence type="ECO:0000313" key="3">
    <source>
        <dbReference type="EMBL" id="ANB18271.1"/>
    </source>
</evidence>